<keyword evidence="7" id="KW-1185">Reference proteome</keyword>
<keyword evidence="3" id="KW-0378">Hydrolase</keyword>
<dbReference type="InterPro" id="IPR029060">
    <property type="entry name" value="PIN-like_dom_sf"/>
</dbReference>
<evidence type="ECO:0000259" key="5">
    <source>
        <dbReference type="Pfam" id="PF01850"/>
    </source>
</evidence>
<organism evidence="6 7">
    <name type="scientific">Conexibacter stalactiti</name>
    <dbReference type="NCBI Taxonomy" id="1940611"/>
    <lineage>
        <taxon>Bacteria</taxon>
        <taxon>Bacillati</taxon>
        <taxon>Actinomycetota</taxon>
        <taxon>Thermoleophilia</taxon>
        <taxon>Solirubrobacterales</taxon>
        <taxon>Conexibacteraceae</taxon>
        <taxon>Conexibacter</taxon>
    </lineage>
</organism>
<keyword evidence="4" id="KW-0460">Magnesium</keyword>
<evidence type="ECO:0000313" key="6">
    <source>
        <dbReference type="EMBL" id="MDW5597753.1"/>
    </source>
</evidence>
<proteinExistence type="predicted"/>
<dbReference type="Gene3D" id="3.40.50.1010">
    <property type="entry name" value="5'-nuclease"/>
    <property type="match status" value="1"/>
</dbReference>
<evidence type="ECO:0000256" key="3">
    <source>
        <dbReference type="ARBA" id="ARBA00022801"/>
    </source>
</evidence>
<evidence type="ECO:0000256" key="1">
    <source>
        <dbReference type="ARBA" id="ARBA00022722"/>
    </source>
</evidence>
<reference evidence="7" key="1">
    <citation type="submission" date="2023-07" db="EMBL/GenBank/DDBJ databases">
        <title>Conexibacter stalactiti sp. nov., isolated from stalactites in a lava cave and emended description of the genus Conexibacter.</title>
        <authorList>
            <person name="Lee S.D."/>
        </authorList>
    </citation>
    <scope>NUCLEOTIDE SEQUENCE [LARGE SCALE GENOMIC DNA]</scope>
    <source>
        <strain evidence="7">KCTC 39840</strain>
    </source>
</reference>
<dbReference type="RefSeq" id="WP_318600218.1">
    <property type="nucleotide sequence ID" value="NZ_JAWSTH010000101.1"/>
</dbReference>
<accession>A0ABU4HWP9</accession>
<comment type="caution">
    <text evidence="6">The sequence shown here is derived from an EMBL/GenBank/DDBJ whole genome shotgun (WGS) entry which is preliminary data.</text>
</comment>
<dbReference type="Proteomes" id="UP001284601">
    <property type="component" value="Unassembled WGS sequence"/>
</dbReference>
<keyword evidence="2" id="KW-0479">Metal-binding</keyword>
<evidence type="ECO:0000256" key="4">
    <source>
        <dbReference type="ARBA" id="ARBA00022842"/>
    </source>
</evidence>
<dbReference type="InterPro" id="IPR002716">
    <property type="entry name" value="PIN_dom"/>
</dbReference>
<dbReference type="EMBL" id="JAWSTH010000101">
    <property type="protein sequence ID" value="MDW5597753.1"/>
    <property type="molecule type" value="Genomic_DNA"/>
</dbReference>
<gene>
    <name evidence="6" type="ORF">R7226_25600</name>
</gene>
<dbReference type="SUPFAM" id="SSF88723">
    <property type="entry name" value="PIN domain-like"/>
    <property type="match status" value="1"/>
</dbReference>
<protein>
    <recommendedName>
        <fullName evidence="5">PIN domain-containing protein</fullName>
    </recommendedName>
</protein>
<evidence type="ECO:0000256" key="2">
    <source>
        <dbReference type="ARBA" id="ARBA00022723"/>
    </source>
</evidence>
<keyword evidence="1" id="KW-0540">Nuclease</keyword>
<name>A0ABU4HWP9_9ACTN</name>
<feature type="domain" description="PIN" evidence="5">
    <location>
        <begin position="16"/>
        <end position="55"/>
    </location>
</feature>
<sequence>MSTPEVRGRAVPAGVPRIAEIKARGGLSYPDAFCVATALRHRAPLYTGDPEIIKLGADIEVIDLRSTA</sequence>
<dbReference type="Pfam" id="PF01850">
    <property type="entry name" value="PIN"/>
    <property type="match status" value="1"/>
</dbReference>
<evidence type="ECO:0000313" key="7">
    <source>
        <dbReference type="Proteomes" id="UP001284601"/>
    </source>
</evidence>